<organism evidence="1 2">
    <name type="scientific">Iningainema tapete BLCC-T55</name>
    <dbReference type="NCBI Taxonomy" id="2748662"/>
    <lineage>
        <taxon>Bacteria</taxon>
        <taxon>Bacillati</taxon>
        <taxon>Cyanobacteriota</taxon>
        <taxon>Cyanophyceae</taxon>
        <taxon>Nostocales</taxon>
        <taxon>Scytonemataceae</taxon>
        <taxon>Iningainema tapete</taxon>
    </lineage>
</organism>
<name>A0A8J6XVM2_9CYAN</name>
<sequence length="61" mass="7147">MSKLNHSWTNWAKLIEANAQAGVQREISEHKAKGNPVFYEEDNKLIMETSLGERFEYKYTN</sequence>
<evidence type="ECO:0000313" key="2">
    <source>
        <dbReference type="Proteomes" id="UP000629098"/>
    </source>
</evidence>
<evidence type="ECO:0000313" key="1">
    <source>
        <dbReference type="EMBL" id="MBD2777022.1"/>
    </source>
</evidence>
<keyword evidence="2" id="KW-1185">Reference proteome</keyword>
<proteinExistence type="predicted"/>
<reference evidence="1" key="1">
    <citation type="submission" date="2020-09" db="EMBL/GenBank/DDBJ databases">
        <title>Iningainema tapete sp. nov. (Scytonemataceae, Cyanobacteria) from greenhouses in central Florida (USA) produces two types of nodularin with biosynthetic potential for microcystin-LR and anabaenopeptins.</title>
        <authorList>
            <person name="Berthold D.E."/>
            <person name="Lefler F.W."/>
            <person name="Huang I.-S."/>
            <person name="Abdulla H."/>
            <person name="Zimba P.V."/>
            <person name="Laughinghouse H.D. IV."/>
        </authorList>
    </citation>
    <scope>NUCLEOTIDE SEQUENCE</scope>
    <source>
        <strain evidence="1">BLCCT55</strain>
    </source>
</reference>
<dbReference type="RefSeq" id="WP_190836091.1">
    <property type="nucleotide sequence ID" value="NZ_CAWPPI010000104.1"/>
</dbReference>
<accession>A0A8J6XVM2</accession>
<protein>
    <submittedName>
        <fullName evidence="1">Uncharacterized protein</fullName>
    </submittedName>
</protein>
<dbReference type="AlphaFoldDB" id="A0A8J6XVM2"/>
<dbReference type="Proteomes" id="UP000629098">
    <property type="component" value="Unassembled WGS sequence"/>
</dbReference>
<dbReference type="EMBL" id="JACXAE010000104">
    <property type="protein sequence ID" value="MBD2777022.1"/>
    <property type="molecule type" value="Genomic_DNA"/>
</dbReference>
<comment type="caution">
    <text evidence="1">The sequence shown here is derived from an EMBL/GenBank/DDBJ whole genome shotgun (WGS) entry which is preliminary data.</text>
</comment>
<gene>
    <name evidence="1" type="ORF">ICL16_34470</name>
</gene>